<dbReference type="PANTHER" id="PTHR21299:SF1">
    <property type="entry name" value="PANTOATE--BETA-ALANINE LIGASE"/>
    <property type="match status" value="1"/>
</dbReference>
<dbReference type="UniPathway" id="UPA00028">
    <property type="reaction ID" value="UER00005"/>
</dbReference>
<gene>
    <name evidence="8 9" type="primary">panC</name>
    <name evidence="9" type="ORF">TRIP_D410137</name>
</gene>
<evidence type="ECO:0000256" key="7">
    <source>
        <dbReference type="ARBA" id="ARBA00048258"/>
    </source>
</evidence>
<feature type="binding site" evidence="8">
    <location>
        <position position="179"/>
    </location>
    <ligand>
        <name>ATP</name>
        <dbReference type="ChEBI" id="CHEBI:30616"/>
    </ligand>
</feature>
<feature type="binding site" evidence="8">
    <location>
        <begin position="150"/>
        <end position="153"/>
    </location>
    <ligand>
        <name>ATP</name>
        <dbReference type="ChEBI" id="CHEBI:30616"/>
    </ligand>
</feature>
<comment type="similarity">
    <text evidence="2 8">Belongs to the pantothenate synthetase family.</text>
</comment>
<keyword evidence="5 8" id="KW-0547">Nucleotide-binding</keyword>
<dbReference type="Pfam" id="PF02569">
    <property type="entry name" value="Pantoate_ligase"/>
    <property type="match status" value="1"/>
</dbReference>
<feature type="active site" description="Proton donor" evidence="8">
    <location>
        <position position="37"/>
    </location>
</feature>
<comment type="subunit">
    <text evidence="8">Homodimer.</text>
</comment>
<keyword evidence="4 8" id="KW-0566">Pantothenate biosynthesis</keyword>
<dbReference type="AlphaFoldDB" id="A0A653AGQ9"/>
<dbReference type="PANTHER" id="PTHR21299">
    <property type="entry name" value="CYTIDYLATE KINASE/PANTOATE-BETA-ALANINE LIGASE"/>
    <property type="match status" value="1"/>
</dbReference>
<dbReference type="GO" id="GO:0005524">
    <property type="term" value="F:ATP binding"/>
    <property type="evidence" value="ECO:0007669"/>
    <property type="project" value="UniProtKB-KW"/>
</dbReference>
<protein>
    <recommendedName>
        <fullName evidence="8">Pantothenate synthetase</fullName>
        <shortName evidence="8">PS</shortName>
        <ecNumber evidence="8">6.3.2.1</ecNumber>
    </recommendedName>
    <alternativeName>
        <fullName evidence="8">Pantoate--beta-alanine ligase</fullName>
    </alternativeName>
    <alternativeName>
        <fullName evidence="8">Pantoate-activating enzyme</fullName>
    </alternativeName>
</protein>
<evidence type="ECO:0000256" key="5">
    <source>
        <dbReference type="ARBA" id="ARBA00022741"/>
    </source>
</evidence>
<organism evidence="9">
    <name type="scientific">uncultured Paludibacter sp</name>
    <dbReference type="NCBI Taxonomy" id="497635"/>
    <lineage>
        <taxon>Bacteria</taxon>
        <taxon>Pseudomonadati</taxon>
        <taxon>Bacteroidota</taxon>
        <taxon>Bacteroidia</taxon>
        <taxon>Bacteroidales</taxon>
        <taxon>Paludibacteraceae</taxon>
        <taxon>Paludibacter</taxon>
        <taxon>environmental samples</taxon>
    </lineage>
</organism>
<dbReference type="GO" id="GO:0005829">
    <property type="term" value="C:cytosol"/>
    <property type="evidence" value="ECO:0007669"/>
    <property type="project" value="TreeGrafter"/>
</dbReference>
<dbReference type="FunFam" id="3.40.50.620:FF:000013">
    <property type="entry name" value="Pantothenate synthetase"/>
    <property type="match status" value="1"/>
</dbReference>
<sequence>MKIINTISELKSSVWEIKKEKKSIGFVPTMGALHQGHLELVRKCVAENDVCVVSVFVNPTQFNNKTDLEKYPRNIEKDSEMLKSVGCNYVFTPSAEEMYSKNEMENTFEFDFGGMDKVMEGKFRPGHFNGVVQVVSKLFSLIQPDKAYFGLKDFQQLAIIHRMVKVMKFPVEIIDCPIVREPSGLAMSSRNERLSSEQRKNASNIYKILSKSRTFVPEKSPAELIQWVTEQINRTQGLEVEYYDIVDRKTLKTIDKWQNNAVGCIAVFCGEVRLIDNIEYSF</sequence>
<keyword evidence="8" id="KW-0963">Cytoplasm</keyword>
<dbReference type="HAMAP" id="MF_00158">
    <property type="entry name" value="PanC"/>
    <property type="match status" value="1"/>
</dbReference>
<comment type="pathway">
    <text evidence="1 8">Cofactor biosynthesis; (R)-pantothenate biosynthesis; (R)-pantothenate from (R)-pantoate and beta-alanine: step 1/1.</text>
</comment>
<feature type="binding site" evidence="8">
    <location>
        <position position="61"/>
    </location>
    <ligand>
        <name>(R)-pantoate</name>
        <dbReference type="ChEBI" id="CHEBI:15980"/>
    </ligand>
</feature>
<evidence type="ECO:0000256" key="1">
    <source>
        <dbReference type="ARBA" id="ARBA00004990"/>
    </source>
</evidence>
<proteinExistence type="inferred from homology"/>
<evidence type="ECO:0000256" key="6">
    <source>
        <dbReference type="ARBA" id="ARBA00022840"/>
    </source>
</evidence>
<dbReference type="EMBL" id="UPXZ01000036">
    <property type="protein sequence ID" value="VBB46874.1"/>
    <property type="molecule type" value="Genomic_DNA"/>
</dbReference>
<dbReference type="EC" id="6.3.2.1" evidence="8"/>
<keyword evidence="6 8" id="KW-0067">ATP-binding</keyword>
<evidence type="ECO:0000256" key="4">
    <source>
        <dbReference type="ARBA" id="ARBA00022655"/>
    </source>
</evidence>
<comment type="miscellaneous">
    <text evidence="8">The reaction proceeds by a bi uni uni bi ping pong mechanism.</text>
</comment>
<evidence type="ECO:0000313" key="9">
    <source>
        <dbReference type="EMBL" id="VBB46874.1"/>
    </source>
</evidence>
<comment type="function">
    <text evidence="8">Catalyzes the condensation of pantoate with beta-alanine in an ATP-dependent reaction via a pantoyl-adenylate intermediate.</text>
</comment>
<dbReference type="NCBIfam" id="TIGR00018">
    <property type="entry name" value="panC"/>
    <property type="match status" value="1"/>
</dbReference>
<comment type="catalytic activity">
    <reaction evidence="7 8">
        <text>(R)-pantoate + beta-alanine + ATP = (R)-pantothenate + AMP + diphosphate + H(+)</text>
        <dbReference type="Rhea" id="RHEA:10912"/>
        <dbReference type="ChEBI" id="CHEBI:15378"/>
        <dbReference type="ChEBI" id="CHEBI:15980"/>
        <dbReference type="ChEBI" id="CHEBI:29032"/>
        <dbReference type="ChEBI" id="CHEBI:30616"/>
        <dbReference type="ChEBI" id="CHEBI:33019"/>
        <dbReference type="ChEBI" id="CHEBI:57966"/>
        <dbReference type="ChEBI" id="CHEBI:456215"/>
        <dbReference type="EC" id="6.3.2.1"/>
    </reaction>
</comment>
<dbReference type="CDD" id="cd00560">
    <property type="entry name" value="PanC"/>
    <property type="match status" value="1"/>
</dbReference>
<feature type="binding site" evidence="8">
    <location>
        <position position="61"/>
    </location>
    <ligand>
        <name>beta-alanine</name>
        <dbReference type="ChEBI" id="CHEBI:57966"/>
    </ligand>
</feature>
<feature type="binding site" evidence="8">
    <location>
        <begin position="187"/>
        <end position="190"/>
    </location>
    <ligand>
        <name>ATP</name>
        <dbReference type="ChEBI" id="CHEBI:30616"/>
    </ligand>
</feature>
<evidence type="ECO:0000256" key="3">
    <source>
        <dbReference type="ARBA" id="ARBA00022598"/>
    </source>
</evidence>
<dbReference type="InterPro" id="IPR042176">
    <property type="entry name" value="Pantoate_ligase_C"/>
</dbReference>
<dbReference type="InterPro" id="IPR003721">
    <property type="entry name" value="Pantoate_ligase"/>
</dbReference>
<reference evidence="9" key="1">
    <citation type="submission" date="2018-07" db="EMBL/GenBank/DDBJ databases">
        <authorList>
            <consortium name="Genoscope - CEA"/>
            <person name="William W."/>
        </authorList>
    </citation>
    <scope>NUCLEOTIDE SEQUENCE</scope>
    <source>
        <strain evidence="9">IK1</strain>
    </source>
</reference>
<evidence type="ECO:0000256" key="8">
    <source>
        <dbReference type="HAMAP-Rule" id="MF_00158"/>
    </source>
</evidence>
<keyword evidence="3 8" id="KW-0436">Ligase</keyword>
<dbReference type="GO" id="GO:0015940">
    <property type="term" value="P:pantothenate biosynthetic process"/>
    <property type="evidence" value="ECO:0007669"/>
    <property type="project" value="UniProtKB-UniRule"/>
</dbReference>
<feature type="binding site" evidence="8">
    <location>
        <begin position="30"/>
        <end position="37"/>
    </location>
    <ligand>
        <name>ATP</name>
        <dbReference type="ChEBI" id="CHEBI:30616"/>
    </ligand>
</feature>
<evidence type="ECO:0000256" key="2">
    <source>
        <dbReference type="ARBA" id="ARBA00009256"/>
    </source>
</evidence>
<dbReference type="Gene3D" id="3.40.50.620">
    <property type="entry name" value="HUPs"/>
    <property type="match status" value="1"/>
</dbReference>
<accession>A0A653AGQ9</accession>
<dbReference type="InterPro" id="IPR014729">
    <property type="entry name" value="Rossmann-like_a/b/a_fold"/>
</dbReference>
<dbReference type="SUPFAM" id="SSF52374">
    <property type="entry name" value="Nucleotidylyl transferase"/>
    <property type="match status" value="1"/>
</dbReference>
<dbReference type="Gene3D" id="3.30.1300.10">
    <property type="entry name" value="Pantoate-beta-alanine ligase, C-terminal domain"/>
    <property type="match status" value="1"/>
</dbReference>
<name>A0A653AGQ9_9BACT</name>
<comment type="subcellular location">
    <subcellularLocation>
        <location evidence="8">Cytoplasm</location>
    </subcellularLocation>
</comment>
<dbReference type="GO" id="GO:0004592">
    <property type="term" value="F:pantoate-beta-alanine ligase activity"/>
    <property type="evidence" value="ECO:0007669"/>
    <property type="project" value="UniProtKB-UniRule"/>
</dbReference>
<feature type="binding site" evidence="8">
    <location>
        <position position="156"/>
    </location>
    <ligand>
        <name>(R)-pantoate</name>
        <dbReference type="ChEBI" id="CHEBI:15980"/>
    </ligand>
</feature>